<evidence type="ECO:0000313" key="3">
    <source>
        <dbReference type="Proteomes" id="UP000053455"/>
    </source>
</evidence>
<dbReference type="STRING" id="874156.GCA_001021555_01690"/>
<proteinExistence type="predicted"/>
<feature type="signal peptide" evidence="1">
    <location>
        <begin position="1"/>
        <end position="25"/>
    </location>
</feature>
<keyword evidence="1" id="KW-0732">Signal</keyword>
<evidence type="ECO:0008006" key="4">
    <source>
        <dbReference type="Google" id="ProtNLM"/>
    </source>
</evidence>
<comment type="caution">
    <text evidence="2">The sequence shown here is derived from an EMBL/GenBank/DDBJ whole genome shotgun (WGS) entry which is preliminary data.</text>
</comment>
<dbReference type="AlphaFoldDB" id="A0A0H0XM55"/>
<sequence>MTNFLKGSLAAAMFASTMAAAPAFANDSDAVAMALVEYGDLDLSTERGQDRLHNRLRSAAQYACGMDIRSARSLLPSRQARECYTEKMRGFERQVTALIGTETRRG</sequence>
<name>A0A0H0XM55_9SPHN</name>
<dbReference type="NCBIfam" id="TIGR04433">
    <property type="entry name" value="UrcA_uranyl"/>
    <property type="match status" value="1"/>
</dbReference>
<gene>
    <name evidence="2" type="ORF">AAV99_08140</name>
</gene>
<dbReference type="InterPro" id="IPR030972">
    <property type="entry name" value="UrcA_uranyl"/>
</dbReference>
<dbReference type="RefSeq" id="WP_047093508.1">
    <property type="nucleotide sequence ID" value="NZ_LBHU01000002.1"/>
</dbReference>
<keyword evidence="3" id="KW-1185">Reference proteome</keyword>
<feature type="chain" id="PRO_5002589863" description="UrcA family protein" evidence="1">
    <location>
        <begin position="26"/>
        <end position="106"/>
    </location>
</feature>
<evidence type="ECO:0000256" key="1">
    <source>
        <dbReference type="SAM" id="SignalP"/>
    </source>
</evidence>
<dbReference type="Proteomes" id="UP000053455">
    <property type="component" value="Unassembled WGS sequence"/>
</dbReference>
<accession>A0A0H0XM55</accession>
<reference evidence="2 3" key="1">
    <citation type="submission" date="2015-04" db="EMBL/GenBank/DDBJ databases">
        <title>The draft genome sequence of Erythrobacter marinus HWDM-33.</title>
        <authorList>
            <person name="Zhuang L."/>
            <person name="Liu Y."/>
            <person name="Shao Z."/>
        </authorList>
    </citation>
    <scope>NUCLEOTIDE SEQUENCE [LARGE SCALE GENOMIC DNA]</scope>
    <source>
        <strain evidence="2 3">HWDM-33</strain>
    </source>
</reference>
<evidence type="ECO:0000313" key="2">
    <source>
        <dbReference type="EMBL" id="KLI63693.1"/>
    </source>
</evidence>
<dbReference type="EMBL" id="LBHU01000002">
    <property type="protein sequence ID" value="KLI63693.1"/>
    <property type="molecule type" value="Genomic_DNA"/>
</dbReference>
<dbReference type="PATRIC" id="fig|874156.12.peg.1675"/>
<protein>
    <recommendedName>
        <fullName evidence="4">UrcA family protein</fullName>
    </recommendedName>
</protein>
<organism evidence="2 3">
    <name type="scientific">Aurantiacibacter marinus</name>
    <dbReference type="NCBI Taxonomy" id="874156"/>
    <lineage>
        <taxon>Bacteria</taxon>
        <taxon>Pseudomonadati</taxon>
        <taxon>Pseudomonadota</taxon>
        <taxon>Alphaproteobacteria</taxon>
        <taxon>Sphingomonadales</taxon>
        <taxon>Erythrobacteraceae</taxon>
        <taxon>Aurantiacibacter</taxon>
    </lineage>
</organism>